<sequence>MALIILSPFLLYFMFQPSIDRTLQYRDQVLQKKAYEVAHMAALEGRLTPAMTDRLKEDLADLYFDPGKVQLTGPTTAVPRGELITVTLRYPQGKTQIMNLFGGDDEERDYYYPATLMSEYIEAQP</sequence>
<organism evidence="1 2">
    <name type="scientific">Paenibacillus glycanilyticus</name>
    <dbReference type="NCBI Taxonomy" id="126569"/>
    <lineage>
        <taxon>Bacteria</taxon>
        <taxon>Bacillati</taxon>
        <taxon>Bacillota</taxon>
        <taxon>Bacilli</taxon>
        <taxon>Bacillales</taxon>
        <taxon>Paenibacillaceae</taxon>
        <taxon>Paenibacillus</taxon>
    </lineage>
</organism>
<keyword evidence="2" id="KW-1185">Reference proteome</keyword>
<gene>
    <name evidence="1" type="ORF">PghCCS26_46210</name>
</gene>
<proteinExistence type="predicted"/>
<evidence type="ECO:0008006" key="3">
    <source>
        <dbReference type="Google" id="ProtNLM"/>
    </source>
</evidence>
<evidence type="ECO:0000313" key="1">
    <source>
        <dbReference type="EMBL" id="GMK47491.1"/>
    </source>
</evidence>
<comment type="caution">
    <text evidence="1">The sequence shown here is derived from an EMBL/GenBank/DDBJ whole genome shotgun (WGS) entry which is preliminary data.</text>
</comment>
<dbReference type="EMBL" id="BTCL01000020">
    <property type="protein sequence ID" value="GMK47491.1"/>
    <property type="molecule type" value="Genomic_DNA"/>
</dbReference>
<evidence type="ECO:0000313" key="2">
    <source>
        <dbReference type="Proteomes" id="UP001285921"/>
    </source>
</evidence>
<reference evidence="1 2" key="1">
    <citation type="submission" date="2023-05" db="EMBL/GenBank/DDBJ databases">
        <title>Draft genome of Paenibacillus sp. CCS26.</title>
        <authorList>
            <person name="Akita H."/>
            <person name="Shinto Y."/>
            <person name="Kimura Z."/>
        </authorList>
    </citation>
    <scope>NUCLEOTIDE SEQUENCE [LARGE SCALE GENOMIC DNA]</scope>
    <source>
        <strain evidence="1 2">CCS26</strain>
    </source>
</reference>
<accession>A0ABQ6NQY6</accession>
<protein>
    <recommendedName>
        <fullName evidence="3">Pilus assembly protein</fullName>
    </recommendedName>
</protein>
<dbReference type="Proteomes" id="UP001285921">
    <property type="component" value="Unassembled WGS sequence"/>
</dbReference>
<name>A0ABQ6NQY6_9BACL</name>